<dbReference type="STRING" id="126957.T1IHH3"/>
<reference evidence="8" key="1">
    <citation type="submission" date="2011-05" db="EMBL/GenBank/DDBJ databases">
        <authorList>
            <person name="Richards S.R."/>
            <person name="Qu J."/>
            <person name="Jiang H."/>
            <person name="Jhangiani S.N."/>
            <person name="Agravi P."/>
            <person name="Goodspeed R."/>
            <person name="Gross S."/>
            <person name="Mandapat C."/>
            <person name="Jackson L."/>
            <person name="Mathew T."/>
            <person name="Pu L."/>
            <person name="Thornton R."/>
            <person name="Saada N."/>
            <person name="Wilczek-Boney K.B."/>
            <person name="Lee S."/>
            <person name="Kovar C."/>
            <person name="Wu Y."/>
            <person name="Scherer S.E."/>
            <person name="Worley K.C."/>
            <person name="Muzny D.M."/>
            <person name="Gibbs R."/>
        </authorList>
    </citation>
    <scope>NUCLEOTIDE SEQUENCE</scope>
    <source>
        <strain evidence="8">Brora</strain>
    </source>
</reference>
<feature type="compositionally biased region" description="Acidic residues" evidence="5">
    <location>
        <begin position="26"/>
        <end position="36"/>
    </location>
</feature>
<dbReference type="GO" id="GO:0000398">
    <property type="term" value="P:mRNA splicing, via spliceosome"/>
    <property type="evidence" value="ECO:0007669"/>
    <property type="project" value="InterPro"/>
</dbReference>
<dbReference type="eggNOG" id="KOG4727">
    <property type="taxonomic scope" value="Eukaryota"/>
</dbReference>
<keyword evidence="2" id="KW-0863">Zinc-finger</keyword>
<dbReference type="PANTHER" id="PTHR45986:SF1">
    <property type="entry name" value="ZINC FINGER MATRIN-TYPE PROTEIN 2"/>
    <property type="match status" value="1"/>
</dbReference>
<keyword evidence="3" id="KW-0862">Zinc</keyword>
<dbReference type="Pfam" id="PF12874">
    <property type="entry name" value="zf-met"/>
    <property type="match status" value="1"/>
</dbReference>
<evidence type="ECO:0000313" key="8">
    <source>
        <dbReference type="Proteomes" id="UP000014500"/>
    </source>
</evidence>
<dbReference type="PhylomeDB" id="T1IHH3"/>
<dbReference type="EnsemblMetazoa" id="SMAR000288-RA">
    <property type="protein sequence ID" value="SMAR000288-PA"/>
    <property type="gene ID" value="SMAR000288"/>
</dbReference>
<dbReference type="PANTHER" id="PTHR45986">
    <property type="entry name" value="ZINC FINGER MATRIN-TYPE PROTEIN 2"/>
    <property type="match status" value="1"/>
</dbReference>
<reference evidence="7" key="2">
    <citation type="submission" date="2015-02" db="UniProtKB">
        <authorList>
            <consortium name="EnsemblMetazoa"/>
        </authorList>
    </citation>
    <scope>IDENTIFICATION</scope>
</reference>
<keyword evidence="4" id="KW-0539">Nucleus</keyword>
<evidence type="ECO:0000313" key="7">
    <source>
        <dbReference type="EnsemblMetazoa" id="SMAR000288-PA"/>
    </source>
</evidence>
<dbReference type="GO" id="GO:0046540">
    <property type="term" value="C:U4/U6 x U5 tri-snRNP complex"/>
    <property type="evidence" value="ECO:0007669"/>
    <property type="project" value="TreeGrafter"/>
</dbReference>
<name>T1IHH3_STRMM</name>
<dbReference type="InterPro" id="IPR036236">
    <property type="entry name" value="Znf_C2H2_sf"/>
</dbReference>
<dbReference type="GO" id="GO:0003676">
    <property type="term" value="F:nucleic acid binding"/>
    <property type="evidence" value="ECO:0007669"/>
    <property type="project" value="InterPro"/>
</dbReference>
<feature type="domain" description="U1-type" evidence="6">
    <location>
        <begin position="68"/>
        <end position="102"/>
    </location>
</feature>
<feature type="compositionally biased region" description="Basic and acidic residues" evidence="5">
    <location>
        <begin position="1"/>
        <end position="25"/>
    </location>
</feature>
<keyword evidence="8" id="KW-1185">Reference proteome</keyword>
<dbReference type="FunFam" id="3.30.160.60:FF:002461">
    <property type="entry name" value="Zinc finger matrin-type protein 2"/>
    <property type="match status" value="1"/>
</dbReference>
<evidence type="ECO:0000256" key="3">
    <source>
        <dbReference type="ARBA" id="ARBA00022833"/>
    </source>
</evidence>
<sequence length="171" mass="20013">MADHRRKWNREEYEEKAKKRRKGEDATSEGEDEEFLGEPLKARDFRVDLESKVGKSSIVAKTTHQSQTGGYFCDVCDCTVKDSLNYLDHMNSKKHQQNLGMGMDPERSTLETVKKRFEFFKNNKGQKRPKQPLVEYKLKSRLKQQVAGNVATSEKERIRDKQKDKKKKLSR</sequence>
<evidence type="ECO:0000256" key="1">
    <source>
        <dbReference type="ARBA" id="ARBA00022723"/>
    </source>
</evidence>
<proteinExistence type="predicted"/>
<dbReference type="Gene3D" id="3.30.160.60">
    <property type="entry name" value="Classic Zinc Finger"/>
    <property type="match status" value="1"/>
</dbReference>
<feature type="region of interest" description="Disordered" evidence="5">
    <location>
        <begin position="1"/>
        <end position="37"/>
    </location>
</feature>
<dbReference type="Proteomes" id="UP000014500">
    <property type="component" value="Unassembled WGS sequence"/>
</dbReference>
<evidence type="ECO:0000256" key="2">
    <source>
        <dbReference type="ARBA" id="ARBA00022771"/>
    </source>
</evidence>
<accession>T1IHH3</accession>
<dbReference type="SMART" id="SM00451">
    <property type="entry name" value="ZnF_U1"/>
    <property type="match status" value="1"/>
</dbReference>
<protein>
    <recommendedName>
        <fullName evidence="6">U1-type domain-containing protein</fullName>
    </recommendedName>
</protein>
<dbReference type="SUPFAM" id="SSF57667">
    <property type="entry name" value="beta-beta-alpha zinc fingers"/>
    <property type="match status" value="1"/>
</dbReference>
<feature type="region of interest" description="Disordered" evidence="5">
    <location>
        <begin position="145"/>
        <end position="171"/>
    </location>
</feature>
<dbReference type="InterPro" id="IPR013087">
    <property type="entry name" value="Znf_C2H2_type"/>
</dbReference>
<feature type="compositionally biased region" description="Basic and acidic residues" evidence="5">
    <location>
        <begin position="153"/>
        <end position="163"/>
    </location>
</feature>
<feature type="region of interest" description="Disordered" evidence="5">
    <location>
        <begin position="120"/>
        <end position="139"/>
    </location>
</feature>
<organism evidence="7 8">
    <name type="scientific">Strigamia maritima</name>
    <name type="common">European centipede</name>
    <name type="synonym">Geophilus maritimus</name>
    <dbReference type="NCBI Taxonomy" id="126957"/>
    <lineage>
        <taxon>Eukaryota</taxon>
        <taxon>Metazoa</taxon>
        <taxon>Ecdysozoa</taxon>
        <taxon>Arthropoda</taxon>
        <taxon>Myriapoda</taxon>
        <taxon>Chilopoda</taxon>
        <taxon>Pleurostigmophora</taxon>
        <taxon>Geophilomorpha</taxon>
        <taxon>Linotaeniidae</taxon>
        <taxon>Strigamia</taxon>
    </lineage>
</organism>
<evidence type="ECO:0000256" key="5">
    <source>
        <dbReference type="SAM" id="MobiDB-lite"/>
    </source>
</evidence>
<dbReference type="EMBL" id="JH429903">
    <property type="status" value="NOT_ANNOTATED_CDS"/>
    <property type="molecule type" value="Genomic_DNA"/>
</dbReference>
<keyword evidence="1" id="KW-0479">Metal-binding</keyword>
<dbReference type="HOGENOM" id="CLU_067237_1_1_1"/>
<dbReference type="AlphaFoldDB" id="T1IHH3"/>
<dbReference type="InterPro" id="IPR040107">
    <property type="entry name" value="Snu23"/>
</dbReference>
<dbReference type="GO" id="GO:0008270">
    <property type="term" value="F:zinc ion binding"/>
    <property type="evidence" value="ECO:0007669"/>
    <property type="project" value="UniProtKB-KW"/>
</dbReference>
<evidence type="ECO:0000259" key="6">
    <source>
        <dbReference type="SMART" id="SM00451"/>
    </source>
</evidence>
<dbReference type="GO" id="GO:0005681">
    <property type="term" value="C:spliceosomal complex"/>
    <property type="evidence" value="ECO:0007669"/>
    <property type="project" value="InterPro"/>
</dbReference>
<dbReference type="InterPro" id="IPR003604">
    <property type="entry name" value="Matrin/U1-like-C_Znf_C2H2"/>
</dbReference>
<evidence type="ECO:0000256" key="4">
    <source>
        <dbReference type="ARBA" id="ARBA00023242"/>
    </source>
</evidence>